<dbReference type="InterPro" id="IPR006171">
    <property type="entry name" value="TOPRIM_dom"/>
</dbReference>
<dbReference type="Proteomes" id="UP000270219">
    <property type="component" value="Unassembled WGS sequence"/>
</dbReference>
<dbReference type="InterPro" id="IPR013826">
    <property type="entry name" value="Topo_IA_cen_sub3"/>
</dbReference>
<dbReference type="Gene3D" id="1.10.460.10">
    <property type="entry name" value="Topoisomerase I, domain 2"/>
    <property type="match status" value="1"/>
</dbReference>
<comment type="similarity">
    <text evidence="2">Belongs to the type IA topoisomerase family.</text>
</comment>
<evidence type="ECO:0000256" key="6">
    <source>
        <dbReference type="ARBA" id="ARBA00023235"/>
    </source>
</evidence>
<dbReference type="InterPro" id="IPR003601">
    <property type="entry name" value="Topo_IA_2"/>
</dbReference>
<evidence type="ECO:0000256" key="10">
    <source>
        <dbReference type="ARBA" id="ARBA00032877"/>
    </source>
</evidence>
<comment type="catalytic activity">
    <reaction evidence="1">
        <text>ATP-independent breakage of single-stranded DNA, followed by passage and rejoining.</text>
        <dbReference type="EC" id="5.6.2.1"/>
    </reaction>
</comment>
<dbReference type="CDD" id="cd00186">
    <property type="entry name" value="TOP1Ac"/>
    <property type="match status" value="1"/>
</dbReference>
<evidence type="ECO:0000259" key="11">
    <source>
        <dbReference type="PROSITE" id="PS50880"/>
    </source>
</evidence>
<dbReference type="RefSeq" id="WP_121522738.1">
    <property type="nucleotide sequence ID" value="NZ_RCHR01000003.1"/>
</dbReference>
<dbReference type="PROSITE" id="PS50880">
    <property type="entry name" value="TOPRIM"/>
    <property type="match status" value="1"/>
</dbReference>
<dbReference type="CDD" id="cd03362">
    <property type="entry name" value="TOPRIM_TopoIA_TopoIII"/>
    <property type="match status" value="1"/>
</dbReference>
<dbReference type="Gene3D" id="1.10.290.10">
    <property type="entry name" value="Topoisomerase I, domain 4"/>
    <property type="match status" value="1"/>
</dbReference>
<dbReference type="SMART" id="SM00437">
    <property type="entry name" value="TOP1Ac"/>
    <property type="match status" value="1"/>
</dbReference>
<keyword evidence="5" id="KW-0238">DNA-binding</keyword>
<dbReference type="Pfam" id="PF01751">
    <property type="entry name" value="Toprim"/>
    <property type="match status" value="1"/>
</dbReference>
<evidence type="ECO:0000259" key="12">
    <source>
        <dbReference type="PROSITE" id="PS52039"/>
    </source>
</evidence>
<dbReference type="Pfam" id="PF01131">
    <property type="entry name" value="Topoisom_bac"/>
    <property type="match status" value="1"/>
</dbReference>
<keyword evidence="6 13" id="KW-0413">Isomerase</keyword>
<dbReference type="PANTHER" id="PTHR11390:SF21">
    <property type="entry name" value="DNA TOPOISOMERASE 3-ALPHA"/>
    <property type="match status" value="1"/>
</dbReference>
<dbReference type="InterPro" id="IPR023405">
    <property type="entry name" value="Topo_IA_core_domain"/>
</dbReference>
<protein>
    <recommendedName>
        <fullName evidence="3">DNA topoisomerase</fullName>
        <ecNumber evidence="3">5.6.2.1</ecNumber>
    </recommendedName>
    <alternativeName>
        <fullName evidence="10">Omega-protein</fullName>
    </alternativeName>
    <alternativeName>
        <fullName evidence="9">Relaxing enzyme</fullName>
    </alternativeName>
    <alternativeName>
        <fullName evidence="7">Swivelase</fullName>
    </alternativeName>
    <alternativeName>
        <fullName evidence="8">Untwisting enzyme</fullName>
    </alternativeName>
</protein>
<reference evidence="13 14" key="1">
    <citation type="submission" date="2018-10" db="EMBL/GenBank/DDBJ databases">
        <title>Oceanobacillus sp. YLB-02 draft genome.</title>
        <authorList>
            <person name="Yu L."/>
        </authorList>
    </citation>
    <scope>NUCLEOTIDE SEQUENCE [LARGE SCALE GENOMIC DNA]</scope>
    <source>
        <strain evidence="13 14">YLB-02</strain>
    </source>
</reference>
<dbReference type="SMART" id="SM00436">
    <property type="entry name" value="TOP1Bc"/>
    <property type="match status" value="1"/>
</dbReference>
<dbReference type="PROSITE" id="PS52039">
    <property type="entry name" value="TOPO_IA_2"/>
    <property type="match status" value="1"/>
</dbReference>
<dbReference type="GO" id="GO:0006265">
    <property type="term" value="P:DNA topological change"/>
    <property type="evidence" value="ECO:0007669"/>
    <property type="project" value="InterPro"/>
</dbReference>
<evidence type="ECO:0000256" key="9">
    <source>
        <dbReference type="ARBA" id="ARBA00032235"/>
    </source>
</evidence>
<sequence>MKLILAEKPSVARNIADALQIKTKKDGYFEGGEYIITWAFGHLVELYDAKDYDEKMSSWKMENFPFIPQQFKYKVKSSPKDRSKVDSGARKQLGIIQSLIKRRDVEAIISACDYDREGQLIGDSIIYRGGKQQKPVYRLLLNEWTPEEVRNGLRDLVSNEAMKPLRDAGISRQWVDWVIGINLTSVATLKYQKGKRKALNIGRVLLPTLKIIYDRDKEIEQFVPEDYFKLQAAFRTNENEEYSGVYVKDQSDQFKDKEVLEEISKLIQGKSGTISNVDRKKKKEYPPFLFNLSNLQGFVTSKWQGWTSDKVLKVAQSLYEKKLITYPRTASTALEESLVNKARNVLEKHIADLPYKDEIKFTRSKRVFNNSKVESHSAIIPTYLMPKRLNSDESIVYTAIKNRFIMQFMPIAQYEETKVITEITDGEGNFTFHSKGRVQLVEGWKKVEKIQSKDQLLPNLQLNEKVQLHDAEVSSHVTKPPKHHTEKTLLRVMETCGKSFKEEENDEILGSILTGFSIGTPATRAETIKKLKTVGYIKAEGKNLTCTELGRKLVETFPVKDLLNLEFTGRLEKALSDIQKGNALKREFLQMVFQFTADSVEMIKQDSDTVIPTVSRRASANEVLGKCPQCGGKIIEGKKGFGCSNWKSGCKFVIWKNDKYLKAMKKKPTKTMVKELLKKKQAYVKGLTSKNGKKFNAYLSYEKNPENDYFSWKMEFHREGSSS</sequence>
<evidence type="ECO:0000256" key="1">
    <source>
        <dbReference type="ARBA" id="ARBA00000213"/>
    </source>
</evidence>
<dbReference type="InterPro" id="IPR013824">
    <property type="entry name" value="Topo_IA_cen_sub1"/>
</dbReference>
<dbReference type="InterPro" id="IPR025589">
    <property type="entry name" value="Toprim_C_rpt"/>
</dbReference>
<dbReference type="PRINTS" id="PR00417">
    <property type="entry name" value="PRTPISMRASEI"/>
</dbReference>
<evidence type="ECO:0000256" key="5">
    <source>
        <dbReference type="ARBA" id="ARBA00023125"/>
    </source>
</evidence>
<dbReference type="GO" id="GO:0003917">
    <property type="term" value="F:DNA topoisomerase type I (single strand cut, ATP-independent) activity"/>
    <property type="evidence" value="ECO:0007669"/>
    <property type="project" value="UniProtKB-EC"/>
</dbReference>
<name>A0A498D662_9BACI</name>
<dbReference type="InterPro" id="IPR003602">
    <property type="entry name" value="Topo_IA_DNA-bd_dom"/>
</dbReference>
<feature type="domain" description="Topo IA-type catalytic" evidence="12">
    <location>
        <begin position="162"/>
        <end position="600"/>
    </location>
</feature>
<proteinExistence type="inferred from homology"/>
<dbReference type="AlphaFoldDB" id="A0A498D662"/>
<evidence type="ECO:0000256" key="8">
    <source>
        <dbReference type="ARBA" id="ARBA00031985"/>
    </source>
</evidence>
<keyword evidence="14" id="KW-1185">Reference proteome</keyword>
<dbReference type="EC" id="5.6.2.1" evidence="3"/>
<feature type="domain" description="Toprim" evidence="11">
    <location>
        <begin position="1"/>
        <end position="147"/>
    </location>
</feature>
<comment type="caution">
    <text evidence="13">The sequence shown here is derived from an EMBL/GenBank/DDBJ whole genome shotgun (WGS) entry which is preliminary data.</text>
</comment>
<evidence type="ECO:0000256" key="2">
    <source>
        <dbReference type="ARBA" id="ARBA00009446"/>
    </source>
</evidence>
<dbReference type="InterPro" id="IPR013497">
    <property type="entry name" value="Topo_IA_cen"/>
</dbReference>
<dbReference type="EMBL" id="RCHR01000003">
    <property type="protein sequence ID" value="RLL45149.1"/>
    <property type="molecule type" value="Genomic_DNA"/>
</dbReference>
<evidence type="ECO:0000313" key="13">
    <source>
        <dbReference type="EMBL" id="RLL45149.1"/>
    </source>
</evidence>
<dbReference type="SUPFAM" id="SSF56712">
    <property type="entry name" value="Prokaryotic type I DNA topoisomerase"/>
    <property type="match status" value="1"/>
</dbReference>
<dbReference type="GO" id="GO:0006281">
    <property type="term" value="P:DNA repair"/>
    <property type="evidence" value="ECO:0007669"/>
    <property type="project" value="TreeGrafter"/>
</dbReference>
<gene>
    <name evidence="13" type="ORF">D8M04_09815</name>
</gene>
<dbReference type="InterPro" id="IPR013825">
    <property type="entry name" value="Topo_IA_cen_sub2"/>
</dbReference>
<dbReference type="PANTHER" id="PTHR11390">
    <property type="entry name" value="PROKARYOTIC DNA TOPOISOMERASE"/>
    <property type="match status" value="1"/>
</dbReference>
<organism evidence="13 14">
    <name type="scientific">Oceanobacillus piezotolerans</name>
    <dbReference type="NCBI Taxonomy" id="2448030"/>
    <lineage>
        <taxon>Bacteria</taxon>
        <taxon>Bacillati</taxon>
        <taxon>Bacillota</taxon>
        <taxon>Bacilli</taxon>
        <taxon>Bacillales</taxon>
        <taxon>Bacillaceae</taxon>
        <taxon>Oceanobacillus</taxon>
    </lineage>
</organism>
<dbReference type="OrthoDB" id="9804262at2"/>
<evidence type="ECO:0000256" key="3">
    <source>
        <dbReference type="ARBA" id="ARBA00012891"/>
    </source>
</evidence>
<evidence type="ECO:0000256" key="7">
    <source>
        <dbReference type="ARBA" id="ARBA00030003"/>
    </source>
</evidence>
<dbReference type="SMART" id="SM00493">
    <property type="entry name" value="TOPRIM"/>
    <property type="match status" value="1"/>
</dbReference>
<evidence type="ECO:0000313" key="14">
    <source>
        <dbReference type="Proteomes" id="UP000270219"/>
    </source>
</evidence>
<dbReference type="Gene3D" id="2.70.20.10">
    <property type="entry name" value="Topoisomerase I, domain 3"/>
    <property type="match status" value="1"/>
</dbReference>
<accession>A0A498D662</accession>
<dbReference type="InterPro" id="IPR000380">
    <property type="entry name" value="Topo_IA"/>
</dbReference>
<dbReference type="Gene3D" id="3.40.50.140">
    <property type="match status" value="1"/>
</dbReference>
<keyword evidence="4" id="KW-0799">Topoisomerase</keyword>
<dbReference type="GO" id="GO:0043597">
    <property type="term" value="C:cytoplasmic replication fork"/>
    <property type="evidence" value="ECO:0007669"/>
    <property type="project" value="TreeGrafter"/>
</dbReference>
<dbReference type="InterPro" id="IPR034144">
    <property type="entry name" value="TOPRIM_TopoIII"/>
</dbReference>
<dbReference type="GO" id="GO:0006310">
    <property type="term" value="P:DNA recombination"/>
    <property type="evidence" value="ECO:0007669"/>
    <property type="project" value="TreeGrafter"/>
</dbReference>
<evidence type="ECO:0000256" key="4">
    <source>
        <dbReference type="ARBA" id="ARBA00023029"/>
    </source>
</evidence>
<dbReference type="GO" id="GO:0003677">
    <property type="term" value="F:DNA binding"/>
    <property type="evidence" value="ECO:0007669"/>
    <property type="project" value="UniProtKB-KW"/>
</dbReference>
<dbReference type="Pfam" id="PF13342">
    <property type="entry name" value="Toprim_Crpt"/>
    <property type="match status" value="1"/>
</dbReference>